<dbReference type="InterPro" id="IPR016185">
    <property type="entry name" value="PreATP-grasp_dom_sf"/>
</dbReference>
<dbReference type="Pfam" id="PF02785">
    <property type="entry name" value="Biotin_carb_C"/>
    <property type="match status" value="1"/>
</dbReference>
<dbReference type="PANTHER" id="PTHR48095:SF2">
    <property type="entry name" value="BIOTIN CARBOXYLASE, CHLOROPLASTIC"/>
    <property type="match status" value="1"/>
</dbReference>
<evidence type="ECO:0000256" key="2">
    <source>
        <dbReference type="ARBA" id="ARBA00013263"/>
    </source>
</evidence>
<dbReference type="Pfam" id="PF02786">
    <property type="entry name" value="CPSase_L_D2"/>
    <property type="match status" value="1"/>
</dbReference>
<dbReference type="eggNOG" id="COG0439">
    <property type="taxonomic scope" value="Bacteria"/>
</dbReference>
<evidence type="ECO:0000256" key="1">
    <source>
        <dbReference type="ARBA" id="ARBA00003761"/>
    </source>
</evidence>
<gene>
    <name evidence="11" type="ORF">HL41_03085</name>
</gene>
<dbReference type="InterPro" id="IPR005481">
    <property type="entry name" value="BC-like_N"/>
</dbReference>
<dbReference type="HOGENOM" id="CLU_000395_3_2_0"/>
<name>A0A075WYV7_9BACT</name>
<dbReference type="PROSITE" id="PS50979">
    <property type="entry name" value="BC"/>
    <property type="match status" value="1"/>
</dbReference>
<dbReference type="SUPFAM" id="SSF52440">
    <property type="entry name" value="PreATP-grasp domain"/>
    <property type="match status" value="1"/>
</dbReference>
<dbReference type="PANTHER" id="PTHR48095">
    <property type="entry name" value="PYRUVATE CARBOXYLASE SUBUNIT A"/>
    <property type="match status" value="1"/>
</dbReference>
<dbReference type="EC" id="6.3.4.14" evidence="2"/>
<evidence type="ECO:0000313" key="12">
    <source>
        <dbReference type="Proteomes" id="UP000028481"/>
    </source>
</evidence>
<dbReference type="InterPro" id="IPR013815">
    <property type="entry name" value="ATP_grasp_subdomain_1"/>
</dbReference>
<dbReference type="InterPro" id="IPR011764">
    <property type="entry name" value="Biotin_carboxylation_dom"/>
</dbReference>
<dbReference type="Gene3D" id="3.40.50.20">
    <property type="match status" value="1"/>
</dbReference>
<evidence type="ECO:0000259" key="9">
    <source>
        <dbReference type="PROSITE" id="PS50975"/>
    </source>
</evidence>
<dbReference type="STRING" id="289377.HL41_03085"/>
<organism evidence="11 12">
    <name type="scientific">Thermodesulfobacterium commune DSM 2178</name>
    <dbReference type="NCBI Taxonomy" id="289377"/>
    <lineage>
        <taxon>Bacteria</taxon>
        <taxon>Pseudomonadati</taxon>
        <taxon>Thermodesulfobacteriota</taxon>
        <taxon>Thermodesulfobacteria</taxon>
        <taxon>Thermodesulfobacteriales</taxon>
        <taxon>Thermodesulfobacteriaceae</taxon>
        <taxon>Thermodesulfobacterium</taxon>
    </lineage>
</organism>
<dbReference type="PROSITE" id="PS50975">
    <property type="entry name" value="ATP_GRASP"/>
    <property type="match status" value="1"/>
</dbReference>
<evidence type="ECO:0000256" key="6">
    <source>
        <dbReference type="ARBA" id="ARBA00023267"/>
    </source>
</evidence>
<comment type="catalytic activity">
    <reaction evidence="7">
        <text>N(6)-biotinyl-L-lysyl-[protein] + hydrogencarbonate + ATP = N(6)-carboxybiotinyl-L-lysyl-[protein] + ADP + phosphate + H(+)</text>
        <dbReference type="Rhea" id="RHEA:13501"/>
        <dbReference type="Rhea" id="RHEA-COMP:10505"/>
        <dbReference type="Rhea" id="RHEA-COMP:10506"/>
        <dbReference type="ChEBI" id="CHEBI:15378"/>
        <dbReference type="ChEBI" id="CHEBI:17544"/>
        <dbReference type="ChEBI" id="CHEBI:30616"/>
        <dbReference type="ChEBI" id="CHEBI:43474"/>
        <dbReference type="ChEBI" id="CHEBI:83144"/>
        <dbReference type="ChEBI" id="CHEBI:83145"/>
        <dbReference type="ChEBI" id="CHEBI:456216"/>
        <dbReference type="EC" id="6.3.4.14"/>
    </reaction>
</comment>
<keyword evidence="12" id="KW-1185">Reference proteome</keyword>
<evidence type="ECO:0000256" key="7">
    <source>
        <dbReference type="ARBA" id="ARBA00048600"/>
    </source>
</evidence>
<accession>A0A075WYV7</accession>
<dbReference type="InterPro" id="IPR005482">
    <property type="entry name" value="Biotin_COase_C"/>
</dbReference>
<dbReference type="PROSITE" id="PS00867">
    <property type="entry name" value="CPSASE_2"/>
    <property type="match status" value="1"/>
</dbReference>
<evidence type="ECO:0000259" key="10">
    <source>
        <dbReference type="PROSITE" id="PS50979"/>
    </source>
</evidence>
<keyword evidence="5 8" id="KW-0067">ATP-binding</keyword>
<dbReference type="PaxDb" id="289377-HL41_03085"/>
<dbReference type="GO" id="GO:0005524">
    <property type="term" value="F:ATP binding"/>
    <property type="evidence" value="ECO:0007669"/>
    <property type="project" value="UniProtKB-UniRule"/>
</dbReference>
<feature type="domain" description="ATP-grasp" evidence="9">
    <location>
        <begin position="116"/>
        <end position="336"/>
    </location>
</feature>
<dbReference type="Proteomes" id="UP000028481">
    <property type="component" value="Chromosome"/>
</dbReference>
<keyword evidence="3" id="KW-0436">Ligase</keyword>
<evidence type="ECO:0000256" key="5">
    <source>
        <dbReference type="ARBA" id="ARBA00022840"/>
    </source>
</evidence>
<dbReference type="Gene3D" id="3.30.1490.20">
    <property type="entry name" value="ATP-grasp fold, A domain"/>
    <property type="match status" value="1"/>
</dbReference>
<dbReference type="InterPro" id="IPR051602">
    <property type="entry name" value="ACC_Biotin_Carboxylase"/>
</dbReference>
<dbReference type="AlphaFoldDB" id="A0A075WYV7"/>
<dbReference type="Pfam" id="PF00289">
    <property type="entry name" value="Biotin_carb_N"/>
    <property type="match status" value="1"/>
</dbReference>
<keyword evidence="4 8" id="KW-0547">Nucleotide-binding</keyword>
<dbReference type="InterPro" id="IPR011054">
    <property type="entry name" value="Rudment_hybrid_motif"/>
</dbReference>
<dbReference type="InterPro" id="IPR011761">
    <property type="entry name" value="ATP-grasp"/>
</dbReference>
<dbReference type="GO" id="GO:0004075">
    <property type="term" value="F:biotin carboxylase activity"/>
    <property type="evidence" value="ECO:0007669"/>
    <property type="project" value="UniProtKB-EC"/>
</dbReference>
<keyword evidence="6" id="KW-0092">Biotin</keyword>
<evidence type="ECO:0000256" key="3">
    <source>
        <dbReference type="ARBA" id="ARBA00022598"/>
    </source>
</evidence>
<reference evidence="11 12" key="1">
    <citation type="journal article" date="2015" name="Genome Announc.">
        <title>Genome Sequence of a Sulfate-Reducing Thermophilic Bacterium, Thermodesulfobacterium commune DSM 2178T (Phylum Thermodesulfobacteria).</title>
        <authorList>
            <person name="Bhatnagar S."/>
            <person name="Badger J.H."/>
            <person name="Madupu R."/>
            <person name="Khouri H.M."/>
            <person name="O'Connor E.M."/>
            <person name="Robb F.T."/>
            <person name="Ward N.L."/>
            <person name="Eisen J.A."/>
        </authorList>
    </citation>
    <scope>NUCLEOTIDE SEQUENCE [LARGE SCALE GENOMIC DNA]</scope>
    <source>
        <strain evidence="11 12">DSM 2178</strain>
    </source>
</reference>
<dbReference type="InterPro" id="IPR005479">
    <property type="entry name" value="CPAse_ATP-bd"/>
</dbReference>
<sequence>MKDKILIANRGEIALRIMEACKDLGIDYVAVYTKEDEESLHVRYAKEKYRICDYRDMNDLLAVADESGCTAIHPGYGFLSENFRFARRVVKRSRPLIFVGPSWEAIRDLGNKLFMKKLAKDLGIPVIPGTTEPVYNEIEAELKAEELLEELASLGIQKPSLLVKAVAGGGGMGIEEVKSLEELRPTFRKIRAYAKRLFGDEGVIIEGKIPVFQHLEVQLLGSKHGEYVHFGTRNCTIQSPHKQKRIEIAPGFSFQEPYSFDPKKVEEAIINYSIKLAKAFNYDSVGTWEWLITPDGKYYLMEVNTRIQVENEISAKISFIRNKQVNLIKEQIRVAFGEKLGYSQKDIEFKGTSIEYRLIAEDTKRGFIPLSGTITKFSWPEVPWLTMRTHVPQDKPYTIPTQFDPNLALAIVYGENFEEAKKRGLTLLDQVIIEGVTPDGKKLKTNISFLKEKTEFLYKFLEA</sequence>
<comment type="function">
    <text evidence="1">This protein is a component of the acetyl coenzyme A carboxylase complex; first, biotin carboxylase catalyzes the carboxylation of the carrier protein and then the transcarboxylase transfers the carboxyl group to form malonyl-CoA.</text>
</comment>
<feature type="domain" description="Biotin carboxylation" evidence="10">
    <location>
        <begin position="1"/>
        <end position="463"/>
    </location>
</feature>
<dbReference type="SUPFAM" id="SSF56059">
    <property type="entry name" value="Glutathione synthetase ATP-binding domain-like"/>
    <property type="match status" value="1"/>
</dbReference>
<dbReference type="GO" id="GO:0046872">
    <property type="term" value="F:metal ion binding"/>
    <property type="evidence" value="ECO:0007669"/>
    <property type="project" value="InterPro"/>
</dbReference>
<dbReference type="KEGG" id="tcm:HL41_03085"/>
<evidence type="ECO:0000256" key="8">
    <source>
        <dbReference type="PROSITE-ProRule" id="PRU00409"/>
    </source>
</evidence>
<dbReference type="Gene3D" id="3.30.470.20">
    <property type="entry name" value="ATP-grasp fold, B domain"/>
    <property type="match status" value="1"/>
</dbReference>
<dbReference type="EMBL" id="CP008796">
    <property type="protein sequence ID" value="AIH03852.1"/>
    <property type="molecule type" value="Genomic_DNA"/>
</dbReference>
<evidence type="ECO:0000256" key="4">
    <source>
        <dbReference type="ARBA" id="ARBA00022741"/>
    </source>
</evidence>
<dbReference type="OrthoDB" id="9769961at2"/>
<protein>
    <recommendedName>
        <fullName evidence="2">biotin carboxylase</fullName>
        <ecNumber evidence="2">6.3.4.14</ecNumber>
    </recommendedName>
</protein>
<proteinExistence type="predicted"/>
<dbReference type="SUPFAM" id="SSF51246">
    <property type="entry name" value="Rudiment single hybrid motif"/>
    <property type="match status" value="1"/>
</dbReference>
<dbReference type="SMART" id="SM00878">
    <property type="entry name" value="Biotin_carb_C"/>
    <property type="match status" value="1"/>
</dbReference>
<dbReference type="RefSeq" id="WP_038061887.1">
    <property type="nucleotide sequence ID" value="NZ_CP008796.1"/>
</dbReference>
<evidence type="ECO:0000313" key="11">
    <source>
        <dbReference type="EMBL" id="AIH03852.1"/>
    </source>
</evidence>